<dbReference type="InterPro" id="IPR036513">
    <property type="entry name" value="STAS_dom_sf"/>
</dbReference>
<dbReference type="PANTHER" id="PTHR33495:SF14">
    <property type="entry name" value="ANTI-SIGMA FACTOR ANTAGONIST"/>
    <property type="match status" value="1"/>
</dbReference>
<comment type="caution">
    <text evidence="4">The sequence shown here is derived from an EMBL/GenBank/DDBJ whole genome shotgun (WGS) entry which is preliminary data.</text>
</comment>
<comment type="similarity">
    <text evidence="1 2">Belongs to the anti-sigma-factor antagonist family.</text>
</comment>
<dbReference type="EMBL" id="DXEN01000094">
    <property type="protein sequence ID" value="HIX87435.1"/>
    <property type="molecule type" value="Genomic_DNA"/>
</dbReference>
<accession>A0A9D1XU02</accession>
<dbReference type="InterPro" id="IPR002645">
    <property type="entry name" value="STAS_dom"/>
</dbReference>
<organism evidence="4 5">
    <name type="scientific">Candidatus Parabacteroides intestinigallinarum</name>
    <dbReference type="NCBI Taxonomy" id="2838722"/>
    <lineage>
        <taxon>Bacteria</taxon>
        <taxon>Pseudomonadati</taxon>
        <taxon>Bacteroidota</taxon>
        <taxon>Bacteroidia</taxon>
        <taxon>Bacteroidales</taxon>
        <taxon>Tannerellaceae</taxon>
        <taxon>Parabacteroides</taxon>
    </lineage>
</organism>
<dbReference type="Proteomes" id="UP000823847">
    <property type="component" value="Unassembled WGS sequence"/>
</dbReference>
<reference evidence="4" key="2">
    <citation type="submission" date="2021-04" db="EMBL/GenBank/DDBJ databases">
        <authorList>
            <person name="Gilroy R."/>
        </authorList>
    </citation>
    <scope>NUCLEOTIDE SEQUENCE</scope>
    <source>
        <strain evidence="4">ChiHecec2B26-12326</strain>
    </source>
</reference>
<reference evidence="4" key="1">
    <citation type="journal article" date="2021" name="PeerJ">
        <title>Extensive microbial diversity within the chicken gut microbiome revealed by metagenomics and culture.</title>
        <authorList>
            <person name="Gilroy R."/>
            <person name="Ravi A."/>
            <person name="Getino M."/>
            <person name="Pursley I."/>
            <person name="Horton D.L."/>
            <person name="Alikhan N.F."/>
            <person name="Baker D."/>
            <person name="Gharbi K."/>
            <person name="Hall N."/>
            <person name="Watson M."/>
            <person name="Adriaenssens E.M."/>
            <person name="Foster-Nyarko E."/>
            <person name="Jarju S."/>
            <person name="Secka A."/>
            <person name="Antonio M."/>
            <person name="Oren A."/>
            <person name="Chaudhuri R.R."/>
            <person name="La Ragione R."/>
            <person name="Hildebrand F."/>
            <person name="Pallen M.J."/>
        </authorList>
    </citation>
    <scope>NUCLEOTIDE SEQUENCE</scope>
    <source>
        <strain evidence="4">ChiHecec2B26-12326</strain>
    </source>
</reference>
<dbReference type="CDD" id="cd07043">
    <property type="entry name" value="STAS_anti-anti-sigma_factors"/>
    <property type="match status" value="1"/>
</dbReference>
<evidence type="ECO:0000256" key="1">
    <source>
        <dbReference type="ARBA" id="ARBA00009013"/>
    </source>
</evidence>
<proteinExistence type="inferred from homology"/>
<dbReference type="NCBIfam" id="TIGR00377">
    <property type="entry name" value="ant_ant_sig"/>
    <property type="match status" value="1"/>
</dbReference>
<evidence type="ECO:0000259" key="3">
    <source>
        <dbReference type="PROSITE" id="PS50801"/>
    </source>
</evidence>
<dbReference type="GO" id="GO:0043856">
    <property type="term" value="F:anti-sigma factor antagonist activity"/>
    <property type="evidence" value="ECO:0007669"/>
    <property type="project" value="InterPro"/>
</dbReference>
<dbReference type="AlphaFoldDB" id="A0A9D1XU02"/>
<evidence type="ECO:0000256" key="2">
    <source>
        <dbReference type="RuleBase" id="RU003749"/>
    </source>
</evidence>
<dbReference type="InterPro" id="IPR003658">
    <property type="entry name" value="Anti-sigma_ant"/>
</dbReference>
<dbReference type="Gene3D" id="3.30.750.24">
    <property type="entry name" value="STAS domain"/>
    <property type="match status" value="1"/>
</dbReference>
<dbReference type="Pfam" id="PF01740">
    <property type="entry name" value="STAS"/>
    <property type="match status" value="1"/>
</dbReference>
<dbReference type="PROSITE" id="PS50801">
    <property type="entry name" value="STAS"/>
    <property type="match status" value="1"/>
</dbReference>
<sequence length="99" mass="10807">MEYTTTVNGSEMTIALRGRLDTETSPRFEQEVVPALADISSIVFDFEGLEYISSSGLRVLLALKKMMMAKGGDVSVVNVSEGVLSIFKISGFDIILNVR</sequence>
<feature type="domain" description="STAS" evidence="3">
    <location>
        <begin position="1"/>
        <end position="99"/>
    </location>
</feature>
<dbReference type="SUPFAM" id="SSF52091">
    <property type="entry name" value="SpoIIaa-like"/>
    <property type="match status" value="1"/>
</dbReference>
<name>A0A9D1XU02_9BACT</name>
<evidence type="ECO:0000313" key="4">
    <source>
        <dbReference type="EMBL" id="HIX87435.1"/>
    </source>
</evidence>
<evidence type="ECO:0000313" key="5">
    <source>
        <dbReference type="Proteomes" id="UP000823847"/>
    </source>
</evidence>
<gene>
    <name evidence="4" type="ORF">H9848_12655</name>
</gene>
<dbReference type="PANTHER" id="PTHR33495">
    <property type="entry name" value="ANTI-SIGMA FACTOR ANTAGONIST TM_1081-RELATED-RELATED"/>
    <property type="match status" value="1"/>
</dbReference>
<protein>
    <recommendedName>
        <fullName evidence="2">Anti-sigma factor antagonist</fullName>
    </recommendedName>
</protein>